<reference evidence="5" key="1">
    <citation type="submission" date="2022-03" db="EMBL/GenBank/DDBJ databases">
        <authorList>
            <person name="Martin H S."/>
        </authorList>
    </citation>
    <scope>NUCLEOTIDE SEQUENCE</scope>
</reference>
<comment type="similarity">
    <text evidence="1">Belongs to the peptidase C78 family.</text>
</comment>
<feature type="compositionally biased region" description="Polar residues" evidence="3">
    <location>
        <begin position="167"/>
        <end position="194"/>
    </location>
</feature>
<dbReference type="InterPro" id="IPR012462">
    <property type="entry name" value="UFSP1/2_DUB_cat"/>
</dbReference>
<dbReference type="Proteomes" id="UP000837857">
    <property type="component" value="Chromosome 15"/>
</dbReference>
<feature type="region of interest" description="Disordered" evidence="3">
    <location>
        <begin position="109"/>
        <end position="194"/>
    </location>
</feature>
<dbReference type="InterPro" id="IPR013087">
    <property type="entry name" value="Znf_C2H2_type"/>
</dbReference>
<feature type="compositionally biased region" description="Polar residues" evidence="3">
    <location>
        <begin position="124"/>
        <end position="140"/>
    </location>
</feature>
<keyword evidence="6" id="KW-1185">Reference proteome</keyword>
<evidence type="ECO:0000256" key="3">
    <source>
        <dbReference type="SAM" id="MobiDB-lite"/>
    </source>
</evidence>
<dbReference type="SMART" id="SM00355">
    <property type="entry name" value="ZnF_C2H2"/>
    <property type="match status" value="3"/>
</dbReference>
<organism evidence="5 6">
    <name type="scientific">Iphiclides podalirius</name>
    <name type="common">scarce swallowtail</name>
    <dbReference type="NCBI Taxonomy" id="110791"/>
    <lineage>
        <taxon>Eukaryota</taxon>
        <taxon>Metazoa</taxon>
        <taxon>Ecdysozoa</taxon>
        <taxon>Arthropoda</taxon>
        <taxon>Hexapoda</taxon>
        <taxon>Insecta</taxon>
        <taxon>Pterygota</taxon>
        <taxon>Neoptera</taxon>
        <taxon>Endopterygota</taxon>
        <taxon>Lepidoptera</taxon>
        <taxon>Glossata</taxon>
        <taxon>Ditrysia</taxon>
        <taxon>Papilionoidea</taxon>
        <taxon>Papilionidae</taxon>
        <taxon>Papilioninae</taxon>
        <taxon>Iphiclides</taxon>
    </lineage>
</organism>
<dbReference type="PANTHER" id="PTHR48153:SF4">
    <property type="entry name" value="UBIQUITIN CARBOXYL-TERMINAL HYDROLASE MUG105"/>
    <property type="match status" value="1"/>
</dbReference>
<sequence length="915" mass="100510">MRTHTLEAHVAGRPDCPFCDCTVPQTQLIGHVQRAHLHYLTPERELMAFIDDQSPSFDEDSKMTTTDSCSYNTPGSINGWHSPDMSSSFHNGAISKNINYHNGYQEKESYQRCEKDDDRRSRSPKNSNLCNGLKNINISNGVIPKKKHSRENSSDGEIMNGHERRGSNCSPSHNNDNYEGSPNKNKLSMASAGQGSPLRSQLALKLKANAPKKIPPTPSPTVQCLLCDFKSTCPRKLEEHINRAHFDLTSPSVLSNANANVNITENITLGLGNATLTLDNPTLALSAMAMSPGPHASSFQCPICEKEFASGPEVEVHVNVEHRDILSPQKSDPLDNASCEDVVMMEESPVSNCPVCCQPLPLSEHELIQHIEEHFEKGEDGASTLSAAEREAQRNREEHEFQLLRAQYGMEEEDDEGYTNRATNSLKRAVYSGALSVAGYYERSVGLRRASATGRDTGSSRTNGILERIAQLNAQNPTIAKTYLCSAVDHYASTYGDRGWGCGYRNMQMLLSSLIKHPQYARLLGGAVDRDCECVPSIPRLQLLVERAWQLGFDTQGSEQLGCKLHNTRKWIGACEVVTVLSSLRIKCQLIDFHKPTSPDGSHPALFDWVLRYFQEDPNGFKPPLYLQHQGHSRTIIGYEKHKDGKATLLVLDPSHSPAQVRAVVCRTGFEYRRAQSAVREQKEYSRSEKRWLRVPSRAKCGAGTERVQSFGKAVNSHVVEARAAVCRTGFEYRRAQKARAAVCRTGFRVPSCAKCGAGTERVQSFGKAVTGARGGVPYWLRVPSRAKCGAGTERVQSFGKAVNSHVVEARAAVCRTGFEGARGGVPYWLRVPSCAKCGAGTERVQSFGKAVNSHVVQVRAVVCGGAAGGAALRLLRRGACALRARQYQLLAVSGLLATDAEYEASKVLQSVRIP</sequence>
<evidence type="ECO:0000256" key="1">
    <source>
        <dbReference type="ARBA" id="ARBA00008552"/>
    </source>
</evidence>
<evidence type="ECO:0000313" key="6">
    <source>
        <dbReference type="Proteomes" id="UP000837857"/>
    </source>
</evidence>
<evidence type="ECO:0000256" key="2">
    <source>
        <dbReference type="ARBA" id="ARBA00022801"/>
    </source>
</evidence>
<evidence type="ECO:0000313" key="5">
    <source>
        <dbReference type="EMBL" id="CAH2043220.1"/>
    </source>
</evidence>
<protein>
    <recommendedName>
        <fullName evidence="4">C2H2-type domain-containing protein</fullName>
    </recommendedName>
</protein>
<proteinExistence type="inferred from homology"/>
<gene>
    <name evidence="5" type="ORF">IPOD504_LOCUS4200</name>
</gene>
<feature type="region of interest" description="Disordered" evidence="3">
    <location>
        <begin position="378"/>
        <end position="397"/>
    </location>
</feature>
<dbReference type="EMBL" id="OW152827">
    <property type="protein sequence ID" value="CAH2043220.1"/>
    <property type="molecule type" value="Genomic_DNA"/>
</dbReference>
<dbReference type="PANTHER" id="PTHR48153">
    <property type="entry name" value="UFM1-SPECIFIC PROTEASE 2"/>
    <property type="match status" value="1"/>
</dbReference>
<feature type="non-terminal residue" evidence="5">
    <location>
        <position position="1"/>
    </location>
</feature>
<evidence type="ECO:0000259" key="4">
    <source>
        <dbReference type="PROSITE" id="PS00028"/>
    </source>
</evidence>
<keyword evidence="2" id="KW-0378">Hydrolase</keyword>
<dbReference type="PROSITE" id="PS00028">
    <property type="entry name" value="ZINC_FINGER_C2H2_1"/>
    <property type="match status" value="1"/>
</dbReference>
<feature type="compositionally biased region" description="Basic and acidic residues" evidence="3">
    <location>
        <begin position="109"/>
        <end position="121"/>
    </location>
</feature>
<feature type="domain" description="C2H2-type" evidence="4">
    <location>
        <begin position="301"/>
        <end position="322"/>
    </location>
</feature>
<accession>A0ABN8I277</accession>
<dbReference type="Pfam" id="PF07910">
    <property type="entry name" value="Peptidase_C78"/>
    <property type="match status" value="1"/>
</dbReference>
<feature type="compositionally biased region" description="Basic and acidic residues" evidence="3">
    <location>
        <begin position="388"/>
        <end position="397"/>
    </location>
</feature>
<name>A0ABN8I277_9NEOP</name>
<dbReference type="Gene3D" id="3.90.70.130">
    <property type="match status" value="1"/>
</dbReference>